<dbReference type="STRING" id="1217970.SAMN05444002_2156"/>
<feature type="domain" description="Diphthamide synthase" evidence="1">
    <location>
        <begin position="1"/>
        <end position="199"/>
    </location>
</feature>
<dbReference type="RefSeq" id="WP_245794432.1">
    <property type="nucleotide sequence ID" value="NZ_FSRL01000001.1"/>
</dbReference>
<dbReference type="Pfam" id="PF01902">
    <property type="entry name" value="Diphthami_syn_2"/>
    <property type="match status" value="1"/>
</dbReference>
<name>A0A1N6G2L9_9RHOB</name>
<dbReference type="InterPro" id="IPR014729">
    <property type="entry name" value="Rossmann-like_a/b/a_fold"/>
</dbReference>
<dbReference type="EMBL" id="FSRL01000001">
    <property type="protein sequence ID" value="SIO01806.1"/>
    <property type="molecule type" value="Genomic_DNA"/>
</dbReference>
<protein>
    <submittedName>
        <fullName evidence="2">MJ0570-related uncharacterized domain-containing protein</fullName>
    </submittedName>
</protein>
<accession>A0A1N6G2L9</accession>
<dbReference type="InterPro" id="IPR002761">
    <property type="entry name" value="Diphthami_syn_dom"/>
</dbReference>
<dbReference type="Proteomes" id="UP000184932">
    <property type="component" value="Unassembled WGS sequence"/>
</dbReference>
<organism evidence="2 3">
    <name type="scientific">Vannielia litorea</name>
    <dbReference type="NCBI Taxonomy" id="1217970"/>
    <lineage>
        <taxon>Bacteria</taxon>
        <taxon>Pseudomonadati</taxon>
        <taxon>Pseudomonadota</taxon>
        <taxon>Alphaproteobacteria</taxon>
        <taxon>Rhodobacterales</taxon>
        <taxon>Paracoccaceae</taxon>
        <taxon>Vannielia</taxon>
    </lineage>
</organism>
<evidence type="ECO:0000313" key="2">
    <source>
        <dbReference type="EMBL" id="SIO01806.1"/>
    </source>
</evidence>
<reference evidence="3" key="1">
    <citation type="submission" date="2016-11" db="EMBL/GenBank/DDBJ databases">
        <authorList>
            <person name="Varghese N."/>
            <person name="Submissions S."/>
        </authorList>
    </citation>
    <scope>NUCLEOTIDE SEQUENCE [LARGE SCALE GENOMIC DNA]</scope>
    <source>
        <strain evidence="3">DSM 29440</strain>
    </source>
</reference>
<evidence type="ECO:0000259" key="1">
    <source>
        <dbReference type="Pfam" id="PF01902"/>
    </source>
</evidence>
<dbReference type="Gene3D" id="3.40.50.620">
    <property type="entry name" value="HUPs"/>
    <property type="match status" value="1"/>
</dbReference>
<dbReference type="Gene3D" id="3.90.1490.10">
    <property type="entry name" value="putative n-type atp pyrophosphatase, domain 2"/>
    <property type="match status" value="1"/>
</dbReference>
<gene>
    <name evidence="2" type="ORF">SAMN05444002_2156</name>
</gene>
<dbReference type="SUPFAM" id="SSF52402">
    <property type="entry name" value="Adenine nucleotide alpha hydrolases-like"/>
    <property type="match status" value="1"/>
</dbReference>
<proteinExistence type="predicted"/>
<evidence type="ECO:0000313" key="3">
    <source>
        <dbReference type="Proteomes" id="UP000184932"/>
    </source>
</evidence>
<dbReference type="AlphaFoldDB" id="A0A1N6G2L9"/>
<sequence length="219" mass="23386">MTSAIGWSSGKDACMALIRARAAGHQVTTALTTINEAFDRVAMHGTRADILRAQASAAGLDLLEVPLPWPCSNEIYEARMAGAVEALKARGITRMIFGDLFLEDVRDYRIKQLEGTGIAPVFPLWGESTAALAAEIAGTFDTRIVTLDPARLPETFAGRRLDAACLADLPEGVDPCGENGEFHTCVLNAPCFRAPISATRGETVTRDGFVYSDLVLTGA</sequence>
<keyword evidence="3" id="KW-1185">Reference proteome</keyword>